<reference evidence="1" key="1">
    <citation type="submission" date="2022-02" db="EMBL/GenBank/DDBJ databases">
        <title>Plant Genome Project.</title>
        <authorList>
            <person name="Zhang R.-G."/>
        </authorList>
    </citation>
    <scope>NUCLEOTIDE SEQUENCE</scope>
    <source>
        <strain evidence="1">AT1</strain>
    </source>
</reference>
<accession>A0ACC0NPJ7</accession>
<evidence type="ECO:0000313" key="2">
    <source>
        <dbReference type="Proteomes" id="UP001062846"/>
    </source>
</evidence>
<organism evidence="1 2">
    <name type="scientific">Rhododendron molle</name>
    <name type="common">Chinese azalea</name>
    <name type="synonym">Azalea mollis</name>
    <dbReference type="NCBI Taxonomy" id="49168"/>
    <lineage>
        <taxon>Eukaryota</taxon>
        <taxon>Viridiplantae</taxon>
        <taxon>Streptophyta</taxon>
        <taxon>Embryophyta</taxon>
        <taxon>Tracheophyta</taxon>
        <taxon>Spermatophyta</taxon>
        <taxon>Magnoliopsida</taxon>
        <taxon>eudicotyledons</taxon>
        <taxon>Gunneridae</taxon>
        <taxon>Pentapetalae</taxon>
        <taxon>asterids</taxon>
        <taxon>Ericales</taxon>
        <taxon>Ericaceae</taxon>
        <taxon>Ericoideae</taxon>
        <taxon>Rhodoreae</taxon>
        <taxon>Rhododendron</taxon>
    </lineage>
</organism>
<name>A0ACC0NPJ7_RHOML</name>
<keyword evidence="2" id="KW-1185">Reference proteome</keyword>
<proteinExistence type="predicted"/>
<dbReference type="Proteomes" id="UP001062846">
    <property type="component" value="Chromosome 5"/>
</dbReference>
<dbReference type="EMBL" id="CM046392">
    <property type="protein sequence ID" value="KAI8555176.1"/>
    <property type="molecule type" value="Genomic_DNA"/>
</dbReference>
<comment type="caution">
    <text evidence="1">The sequence shown here is derived from an EMBL/GenBank/DDBJ whole genome shotgun (WGS) entry which is preliminary data.</text>
</comment>
<evidence type="ECO:0000313" key="1">
    <source>
        <dbReference type="EMBL" id="KAI8555176.1"/>
    </source>
</evidence>
<gene>
    <name evidence="1" type="ORF">RHMOL_Rhmol05G0154600</name>
</gene>
<protein>
    <submittedName>
        <fullName evidence="1">Uncharacterized protein</fullName>
    </submittedName>
</protein>
<sequence>MASRIEEPPYEVPRNDQEGQSSSKDQDKEEIFREMMIAFRETAQTQRAMSKSMKNKLPNPELARHSPGNIGLNNHANSSTH</sequence>